<keyword evidence="3" id="KW-1185">Reference proteome</keyword>
<protein>
    <submittedName>
        <fullName evidence="4">Uncharacterized protein LOC113205747</fullName>
    </submittedName>
</protein>
<feature type="region of interest" description="Disordered" evidence="1">
    <location>
        <begin position="359"/>
        <end position="384"/>
    </location>
</feature>
<dbReference type="OrthoDB" id="8195535at2759"/>
<name>A0A9C6TW92_FRAOC</name>
<dbReference type="Proteomes" id="UP000504606">
    <property type="component" value="Unplaced"/>
</dbReference>
<reference evidence="4" key="1">
    <citation type="submission" date="2025-08" db="UniProtKB">
        <authorList>
            <consortium name="RefSeq"/>
        </authorList>
    </citation>
    <scope>IDENTIFICATION</scope>
    <source>
        <tissue evidence="4">Whole organism</tissue>
    </source>
</reference>
<keyword evidence="2" id="KW-0732">Signal</keyword>
<evidence type="ECO:0000256" key="2">
    <source>
        <dbReference type="SAM" id="SignalP"/>
    </source>
</evidence>
<dbReference type="KEGG" id="foc:113205747"/>
<evidence type="ECO:0000313" key="4">
    <source>
        <dbReference type="RefSeq" id="XP_052123465.1"/>
    </source>
</evidence>
<feature type="region of interest" description="Disordered" evidence="1">
    <location>
        <begin position="312"/>
        <end position="346"/>
    </location>
</feature>
<sequence>MARVQLLLAALLLAGAGTMPYRCDAAAVTPAEQSSAEDRVDAEADADPGTGGSSFFDTFMAFLGSSALHKTQAADDGQGEDSVVAAASDTQQQQVEQGRSLYGGGLVAGAPLQDGGQADRVKRTGALPVSLLSGVVNHKLGYLSSKGSHHVHFHNYNTKCDKPHFSLWEFKKAILHKLLEAAKAVGGGVLALKGKLLTAKGHLVAAKGRKLATKGEELTEFGKGVLAKALGHGGHTEEVHHSAPSAPSGPAAPAHYAAYGAPPLAAAHFQGYNYPAPQYLPAAGGAPSGHGYNAAVSLLDEYSRAGFGHAPAHAHAPANTHAHGALHRTGQAPTGPSATGPAGTLPGNLQAGLLVLQPAPSAPQRSGSVAAASSPHSATVPAPGSAAPGTLALYASQDSSAHAASPSQPLVLAPEYMDAMSTAEMSNKVRRYASRRSIDLAMAAVVRGLQGSDLLLHPDILRSAATRIAGNP</sequence>
<proteinExistence type="predicted"/>
<feature type="compositionally biased region" description="Low complexity" evidence="1">
    <location>
        <begin position="312"/>
        <end position="323"/>
    </location>
</feature>
<feature type="chain" id="PRO_5038593263" evidence="2">
    <location>
        <begin position="26"/>
        <end position="472"/>
    </location>
</feature>
<feature type="signal peptide" evidence="2">
    <location>
        <begin position="1"/>
        <end position="25"/>
    </location>
</feature>
<dbReference type="RefSeq" id="XP_052123465.1">
    <property type="nucleotide sequence ID" value="XM_052267505.1"/>
</dbReference>
<accession>A0A9C6TW92</accession>
<dbReference type="GeneID" id="113205747"/>
<organism evidence="3 4">
    <name type="scientific">Frankliniella occidentalis</name>
    <name type="common">Western flower thrips</name>
    <name type="synonym">Euthrips occidentalis</name>
    <dbReference type="NCBI Taxonomy" id="133901"/>
    <lineage>
        <taxon>Eukaryota</taxon>
        <taxon>Metazoa</taxon>
        <taxon>Ecdysozoa</taxon>
        <taxon>Arthropoda</taxon>
        <taxon>Hexapoda</taxon>
        <taxon>Insecta</taxon>
        <taxon>Pterygota</taxon>
        <taxon>Neoptera</taxon>
        <taxon>Paraneoptera</taxon>
        <taxon>Thysanoptera</taxon>
        <taxon>Terebrantia</taxon>
        <taxon>Thripoidea</taxon>
        <taxon>Thripidae</taxon>
        <taxon>Frankliniella</taxon>
    </lineage>
</organism>
<gene>
    <name evidence="4" type="primary">LOC113205747</name>
</gene>
<evidence type="ECO:0000256" key="1">
    <source>
        <dbReference type="SAM" id="MobiDB-lite"/>
    </source>
</evidence>
<evidence type="ECO:0000313" key="3">
    <source>
        <dbReference type="Proteomes" id="UP000504606"/>
    </source>
</evidence>
<dbReference type="AlphaFoldDB" id="A0A9C6TW92"/>